<evidence type="ECO:0000259" key="1">
    <source>
        <dbReference type="PROSITE" id="PS51186"/>
    </source>
</evidence>
<dbReference type="InterPro" id="IPR013653">
    <property type="entry name" value="GCN5-like_dom"/>
</dbReference>
<dbReference type="InterPro" id="IPR016181">
    <property type="entry name" value="Acyl_CoA_acyltransferase"/>
</dbReference>
<sequence length="257" mass="27869">MDAIGLGWRTDLAVLRYGGSAVEEHPDHLVVRTPANPTYHWGNFVLVTDPEAADDADRWRARFGAEFPEARHLAIGLPGQPDAAAWQGTEIEASDVLVATGAVATRDLADGYTVRPIESAEDWAASTALNDEHYPGELEFARLRSQIRSRMVEAGHLTWFGAFTLDGDRLVSELGIVPVEAGLARYQSVLTHTEHRRRGLTGHLLGVAAQHARSAGETTLVIIADANSAAGRLYRAAGFAHTETAWQAYVPPARESD</sequence>
<comment type="caution">
    <text evidence="2">The sequence shown here is derived from an EMBL/GenBank/DDBJ whole genome shotgun (WGS) entry which is preliminary data.</text>
</comment>
<feature type="domain" description="N-acetyltransferase" evidence="1">
    <location>
        <begin position="112"/>
        <end position="257"/>
    </location>
</feature>
<name>A0A3N0DV63_9ACTN</name>
<accession>A0A3N0DV63</accession>
<dbReference type="EMBL" id="RJSG01000002">
    <property type="protein sequence ID" value="RNL79514.1"/>
    <property type="molecule type" value="Genomic_DNA"/>
</dbReference>
<dbReference type="InterPro" id="IPR000182">
    <property type="entry name" value="GNAT_dom"/>
</dbReference>
<dbReference type="Proteomes" id="UP000277094">
    <property type="component" value="Unassembled WGS sequence"/>
</dbReference>
<dbReference type="Gene3D" id="3.40.630.30">
    <property type="match status" value="1"/>
</dbReference>
<evidence type="ECO:0000313" key="2">
    <source>
        <dbReference type="EMBL" id="RNL79514.1"/>
    </source>
</evidence>
<keyword evidence="2" id="KW-0808">Transferase</keyword>
<keyword evidence="3" id="KW-1185">Reference proteome</keyword>
<reference evidence="2 3" key="1">
    <citation type="submission" date="2018-11" db="EMBL/GenBank/DDBJ databases">
        <authorList>
            <person name="Li F."/>
        </authorList>
    </citation>
    <scope>NUCLEOTIDE SEQUENCE [LARGE SCALE GENOMIC DNA]</scope>
    <source>
        <strain evidence="2 3">KIS18-7</strain>
    </source>
</reference>
<dbReference type="SUPFAM" id="SSF55729">
    <property type="entry name" value="Acyl-CoA N-acyltransferases (Nat)"/>
    <property type="match status" value="1"/>
</dbReference>
<evidence type="ECO:0000313" key="3">
    <source>
        <dbReference type="Proteomes" id="UP000277094"/>
    </source>
</evidence>
<gene>
    <name evidence="2" type="ORF">EFL95_11065</name>
</gene>
<protein>
    <submittedName>
        <fullName evidence="2">GNAT family N-acetyltransferase</fullName>
    </submittedName>
</protein>
<dbReference type="AlphaFoldDB" id="A0A3N0DV63"/>
<dbReference type="OrthoDB" id="9797456at2"/>
<dbReference type="Pfam" id="PF08445">
    <property type="entry name" value="FR47"/>
    <property type="match status" value="1"/>
</dbReference>
<dbReference type="RefSeq" id="WP_123234016.1">
    <property type="nucleotide sequence ID" value="NZ_RJSG01000002.1"/>
</dbReference>
<dbReference type="PROSITE" id="PS51186">
    <property type="entry name" value="GNAT"/>
    <property type="match status" value="1"/>
</dbReference>
<dbReference type="GO" id="GO:0016747">
    <property type="term" value="F:acyltransferase activity, transferring groups other than amino-acyl groups"/>
    <property type="evidence" value="ECO:0007669"/>
    <property type="project" value="InterPro"/>
</dbReference>
<proteinExistence type="predicted"/>
<organism evidence="2 3">
    <name type="scientific">Nocardioides marmorisolisilvae</name>
    <dbReference type="NCBI Taxonomy" id="1542737"/>
    <lineage>
        <taxon>Bacteria</taxon>
        <taxon>Bacillati</taxon>
        <taxon>Actinomycetota</taxon>
        <taxon>Actinomycetes</taxon>
        <taxon>Propionibacteriales</taxon>
        <taxon>Nocardioidaceae</taxon>
        <taxon>Nocardioides</taxon>
    </lineage>
</organism>